<accession>A0A150WEB9</accession>
<evidence type="ECO:0000313" key="2">
    <source>
        <dbReference type="EMBL" id="KYG61148.1"/>
    </source>
</evidence>
<protein>
    <recommendedName>
        <fullName evidence="4">Glycine zipper domain-containing protein</fullName>
    </recommendedName>
</protein>
<evidence type="ECO:0000313" key="3">
    <source>
        <dbReference type="Proteomes" id="UP000075391"/>
    </source>
</evidence>
<feature type="signal peptide" evidence="1">
    <location>
        <begin position="1"/>
        <end position="19"/>
    </location>
</feature>
<evidence type="ECO:0000256" key="1">
    <source>
        <dbReference type="SAM" id="SignalP"/>
    </source>
</evidence>
<evidence type="ECO:0008006" key="4">
    <source>
        <dbReference type="Google" id="ProtNLM"/>
    </source>
</evidence>
<keyword evidence="1" id="KW-0732">Signal</keyword>
<name>A0A150WEB9_BDEBC</name>
<sequence length="111" mass="12012">MRKIIFIIALLCQFQTAQAEGLRDFLKSCAWGTLGGAAVGVMSLAVEDKPSESWNNVAKGASLGLYAGIAYGLVKMNQEPKMQQAPDFAIVPRFQEGKVDGVMLSKTILDF</sequence>
<dbReference type="RefSeq" id="WP_063244520.1">
    <property type="nucleotide sequence ID" value="NZ_LUKF01000017.1"/>
</dbReference>
<dbReference type="Proteomes" id="UP000075391">
    <property type="component" value="Unassembled WGS sequence"/>
</dbReference>
<gene>
    <name evidence="2" type="ORF">AZI85_09350</name>
</gene>
<dbReference type="AlphaFoldDB" id="A0A150WEB9"/>
<dbReference type="OrthoDB" id="5297880at2"/>
<reference evidence="2 3" key="1">
    <citation type="submission" date="2016-03" db="EMBL/GenBank/DDBJ databases">
        <authorList>
            <person name="Ploux O."/>
        </authorList>
    </citation>
    <scope>NUCLEOTIDE SEQUENCE [LARGE SCALE GENOMIC DNA]</scope>
    <source>
        <strain evidence="2 3">BER2</strain>
    </source>
</reference>
<comment type="caution">
    <text evidence="2">The sequence shown here is derived from an EMBL/GenBank/DDBJ whole genome shotgun (WGS) entry which is preliminary data.</text>
</comment>
<proteinExistence type="predicted"/>
<feature type="chain" id="PRO_5007572631" description="Glycine zipper domain-containing protein" evidence="1">
    <location>
        <begin position="20"/>
        <end position="111"/>
    </location>
</feature>
<organism evidence="2 3">
    <name type="scientific">Bdellovibrio bacteriovorus</name>
    <dbReference type="NCBI Taxonomy" id="959"/>
    <lineage>
        <taxon>Bacteria</taxon>
        <taxon>Pseudomonadati</taxon>
        <taxon>Bdellovibrionota</taxon>
        <taxon>Bdellovibrionia</taxon>
        <taxon>Bdellovibrionales</taxon>
        <taxon>Pseudobdellovibrionaceae</taxon>
        <taxon>Bdellovibrio</taxon>
    </lineage>
</organism>
<dbReference type="EMBL" id="LUKF01000017">
    <property type="protein sequence ID" value="KYG61148.1"/>
    <property type="molecule type" value="Genomic_DNA"/>
</dbReference>